<protein>
    <submittedName>
        <fullName evidence="2">Endonuclease</fullName>
    </submittedName>
</protein>
<accession>A0ABV2RIU9</accession>
<name>A0ABV2RIU9_BRAJP</name>
<gene>
    <name evidence="2" type="ORF">ABIF63_000858</name>
</gene>
<dbReference type="Gene3D" id="3.40.1440.10">
    <property type="entry name" value="GIY-YIG endonuclease"/>
    <property type="match status" value="1"/>
</dbReference>
<keyword evidence="2" id="KW-0540">Nuclease</keyword>
<feature type="domain" description="GIY-YIG" evidence="1">
    <location>
        <begin position="1"/>
        <end position="78"/>
    </location>
</feature>
<proteinExistence type="predicted"/>
<dbReference type="PROSITE" id="PS50164">
    <property type="entry name" value="GIY_YIG"/>
    <property type="match status" value="1"/>
</dbReference>
<dbReference type="Pfam" id="PF01541">
    <property type="entry name" value="GIY-YIG"/>
    <property type="match status" value="1"/>
</dbReference>
<keyword evidence="2" id="KW-0255">Endonuclease</keyword>
<evidence type="ECO:0000259" key="1">
    <source>
        <dbReference type="PROSITE" id="PS50164"/>
    </source>
</evidence>
<dbReference type="SUPFAM" id="SSF82771">
    <property type="entry name" value="GIY-YIG endonuclease"/>
    <property type="match status" value="1"/>
</dbReference>
<dbReference type="GeneID" id="64065573"/>
<dbReference type="RefSeq" id="WP_028169717.1">
    <property type="nucleotide sequence ID" value="NZ_BJNK01000008.1"/>
</dbReference>
<organism evidence="2 3">
    <name type="scientific">Bradyrhizobium japonicum</name>
    <dbReference type="NCBI Taxonomy" id="375"/>
    <lineage>
        <taxon>Bacteria</taxon>
        <taxon>Pseudomonadati</taxon>
        <taxon>Pseudomonadota</taxon>
        <taxon>Alphaproteobacteria</taxon>
        <taxon>Hyphomicrobiales</taxon>
        <taxon>Nitrobacteraceae</taxon>
        <taxon>Bradyrhizobium</taxon>
    </lineage>
</organism>
<dbReference type="InterPro" id="IPR035901">
    <property type="entry name" value="GIY-YIG_endonuc_sf"/>
</dbReference>
<dbReference type="Proteomes" id="UP001549291">
    <property type="component" value="Unassembled WGS sequence"/>
</dbReference>
<dbReference type="EMBL" id="JBEPTQ010000002">
    <property type="protein sequence ID" value="MET4716752.1"/>
    <property type="molecule type" value="Genomic_DNA"/>
</dbReference>
<evidence type="ECO:0000313" key="3">
    <source>
        <dbReference type="Proteomes" id="UP001549291"/>
    </source>
</evidence>
<evidence type="ECO:0000313" key="2">
    <source>
        <dbReference type="EMBL" id="MET4716752.1"/>
    </source>
</evidence>
<comment type="caution">
    <text evidence="2">The sequence shown here is derived from an EMBL/GenBank/DDBJ whole genome shotgun (WGS) entry which is preliminary data.</text>
</comment>
<reference evidence="2 3" key="1">
    <citation type="submission" date="2024-06" db="EMBL/GenBank/DDBJ databases">
        <title>Genomic Encyclopedia of Type Strains, Phase V (KMG-V): Genome sequencing to study the core and pangenomes of soil and plant-associated prokaryotes.</title>
        <authorList>
            <person name="Whitman W."/>
        </authorList>
    </citation>
    <scope>NUCLEOTIDE SEQUENCE [LARGE SCALE GENOMIC DNA]</scope>
    <source>
        <strain evidence="2 3">USDA 160</strain>
    </source>
</reference>
<sequence>MKYVYILESLDSLHFYVGITDDLRARLTKHNAGEVPHTSKFGPWRLKTYIAFSNEKQAVAFEKYLKSASGRAFAKRRF</sequence>
<dbReference type="GO" id="GO:0004519">
    <property type="term" value="F:endonuclease activity"/>
    <property type="evidence" value="ECO:0007669"/>
    <property type="project" value="UniProtKB-KW"/>
</dbReference>
<keyword evidence="2" id="KW-0378">Hydrolase</keyword>
<dbReference type="InterPro" id="IPR000305">
    <property type="entry name" value="GIY-YIG_endonuc"/>
</dbReference>
<dbReference type="CDD" id="cd10449">
    <property type="entry name" value="GIY-YIG_SLX1_like"/>
    <property type="match status" value="1"/>
</dbReference>
<keyword evidence="3" id="KW-1185">Reference proteome</keyword>